<accession>A0ABQ5MXB7</accession>
<dbReference type="Pfam" id="PF09860">
    <property type="entry name" value="DUF2087"/>
    <property type="match status" value="1"/>
</dbReference>
<evidence type="ECO:0000259" key="1">
    <source>
        <dbReference type="Pfam" id="PF09860"/>
    </source>
</evidence>
<reference evidence="2 3" key="1">
    <citation type="journal article" date="2023" name="Int. J. Syst. Evol. Microbiol.">
        <title>Arthrobacter mangrovi sp. nov., an actinobacterium isolated from the rhizosphere of a mangrove.</title>
        <authorList>
            <person name="Hamada M."/>
            <person name="Saitou S."/>
            <person name="Enomoto N."/>
            <person name="Nanri K."/>
            <person name="Hidaka K."/>
            <person name="Miura T."/>
            <person name="Tamura T."/>
        </authorList>
    </citation>
    <scope>NUCLEOTIDE SEQUENCE [LARGE SCALE GENOMIC DNA]</scope>
    <source>
        <strain evidence="2 3">NBRC 112813</strain>
    </source>
</reference>
<dbReference type="InterPro" id="IPR018656">
    <property type="entry name" value="DUF2087"/>
</dbReference>
<keyword evidence="3" id="KW-1185">Reference proteome</keyword>
<evidence type="ECO:0000313" key="2">
    <source>
        <dbReference type="EMBL" id="GLB68641.1"/>
    </source>
</evidence>
<name>A0ABQ5MXB7_9MICC</name>
<dbReference type="EMBL" id="BRVS01000020">
    <property type="protein sequence ID" value="GLB68641.1"/>
    <property type="molecule type" value="Genomic_DNA"/>
</dbReference>
<gene>
    <name evidence="2" type="ORF">AHIS1636_30830</name>
</gene>
<evidence type="ECO:0000313" key="3">
    <source>
        <dbReference type="Proteomes" id="UP001209654"/>
    </source>
</evidence>
<protein>
    <recommendedName>
        <fullName evidence="1">DUF2087 domain-containing protein</fullName>
    </recommendedName>
</protein>
<sequence>MPASTTPEPGEAGHAASPAGWQQLLSALASHRLRELYAAVVLGQQPELTQKERGRLVGSGLVRDEDGRLMPDGDVFKAALANARRPEPSGPERFLVDGRIESLPRRASDRLKVLHYVRDRVIGPGQTLTEKEVNSRLADFTDDIPMLRRALVDYRCLAREADGTAYRRAQPE</sequence>
<organism evidence="2 3">
    <name type="scientific">Arthrobacter mangrovi</name>
    <dbReference type="NCBI Taxonomy" id="2966350"/>
    <lineage>
        <taxon>Bacteria</taxon>
        <taxon>Bacillati</taxon>
        <taxon>Actinomycetota</taxon>
        <taxon>Actinomycetes</taxon>
        <taxon>Micrococcales</taxon>
        <taxon>Micrococcaceae</taxon>
        <taxon>Arthrobacter</taxon>
    </lineage>
</organism>
<feature type="domain" description="DUF2087" evidence="1">
    <location>
        <begin position="99"/>
        <end position="168"/>
    </location>
</feature>
<dbReference type="RefSeq" id="WP_264796737.1">
    <property type="nucleotide sequence ID" value="NZ_BRVS01000020.1"/>
</dbReference>
<comment type="caution">
    <text evidence="2">The sequence shown here is derived from an EMBL/GenBank/DDBJ whole genome shotgun (WGS) entry which is preliminary data.</text>
</comment>
<proteinExistence type="predicted"/>
<dbReference type="Proteomes" id="UP001209654">
    <property type="component" value="Unassembled WGS sequence"/>
</dbReference>